<protein>
    <submittedName>
        <fullName evidence="1">Uncharacterized protein</fullName>
    </submittedName>
</protein>
<evidence type="ECO:0000313" key="2">
    <source>
        <dbReference type="Proteomes" id="UP001597459"/>
    </source>
</evidence>
<name>A0ABW5N548_9FLAO</name>
<dbReference type="RefSeq" id="WP_378258331.1">
    <property type="nucleotide sequence ID" value="NZ_JBHSJV010000001.1"/>
</dbReference>
<dbReference type="EMBL" id="JBHULX010000001">
    <property type="protein sequence ID" value="MFD2589680.1"/>
    <property type="molecule type" value="Genomic_DNA"/>
</dbReference>
<evidence type="ECO:0000313" key="1">
    <source>
        <dbReference type="EMBL" id="MFD2589680.1"/>
    </source>
</evidence>
<organism evidence="1 2">
    <name type="scientific">Aquimarina hainanensis</name>
    <dbReference type="NCBI Taxonomy" id="1578017"/>
    <lineage>
        <taxon>Bacteria</taxon>
        <taxon>Pseudomonadati</taxon>
        <taxon>Bacteroidota</taxon>
        <taxon>Flavobacteriia</taxon>
        <taxon>Flavobacteriales</taxon>
        <taxon>Flavobacteriaceae</taxon>
        <taxon>Aquimarina</taxon>
    </lineage>
</organism>
<gene>
    <name evidence="1" type="ORF">ACFSTE_02490</name>
</gene>
<sequence>MKTKEQENDLNVLTVDELRSYEGLEALTEQEAVKIIKSLYKLALIGIEIMKNKK</sequence>
<proteinExistence type="predicted"/>
<keyword evidence="2" id="KW-1185">Reference proteome</keyword>
<reference evidence="2" key="1">
    <citation type="journal article" date="2019" name="Int. J. Syst. Evol. Microbiol.">
        <title>The Global Catalogue of Microorganisms (GCM) 10K type strain sequencing project: providing services to taxonomists for standard genome sequencing and annotation.</title>
        <authorList>
            <consortium name="The Broad Institute Genomics Platform"/>
            <consortium name="The Broad Institute Genome Sequencing Center for Infectious Disease"/>
            <person name="Wu L."/>
            <person name="Ma J."/>
        </authorList>
    </citation>
    <scope>NUCLEOTIDE SEQUENCE [LARGE SCALE GENOMIC DNA]</scope>
    <source>
        <strain evidence="2">KCTC 42423</strain>
    </source>
</reference>
<dbReference type="Proteomes" id="UP001597459">
    <property type="component" value="Unassembled WGS sequence"/>
</dbReference>
<comment type="caution">
    <text evidence="1">The sequence shown here is derived from an EMBL/GenBank/DDBJ whole genome shotgun (WGS) entry which is preliminary data.</text>
</comment>
<accession>A0ABW5N548</accession>